<feature type="region of interest" description="Disordered" evidence="1">
    <location>
        <begin position="59"/>
        <end position="108"/>
    </location>
</feature>
<organism evidence="2 3">
    <name type="scientific">Colocasia esculenta</name>
    <name type="common">Wild taro</name>
    <name type="synonym">Arum esculentum</name>
    <dbReference type="NCBI Taxonomy" id="4460"/>
    <lineage>
        <taxon>Eukaryota</taxon>
        <taxon>Viridiplantae</taxon>
        <taxon>Streptophyta</taxon>
        <taxon>Embryophyta</taxon>
        <taxon>Tracheophyta</taxon>
        <taxon>Spermatophyta</taxon>
        <taxon>Magnoliopsida</taxon>
        <taxon>Liliopsida</taxon>
        <taxon>Araceae</taxon>
        <taxon>Aroideae</taxon>
        <taxon>Colocasieae</taxon>
        <taxon>Colocasia</taxon>
    </lineage>
</organism>
<accession>A0A843W5M7</accession>
<gene>
    <name evidence="2" type="ORF">Taro_033014</name>
</gene>
<dbReference type="Proteomes" id="UP000652761">
    <property type="component" value="Unassembled WGS sequence"/>
</dbReference>
<name>A0A843W5M7_COLES</name>
<dbReference type="AlphaFoldDB" id="A0A843W5M7"/>
<reference evidence="2" key="1">
    <citation type="submission" date="2017-07" db="EMBL/GenBank/DDBJ databases">
        <title>Taro Niue Genome Assembly and Annotation.</title>
        <authorList>
            <person name="Atibalentja N."/>
            <person name="Keating K."/>
            <person name="Fields C.J."/>
        </authorList>
    </citation>
    <scope>NUCLEOTIDE SEQUENCE</scope>
    <source>
        <strain evidence="2">Niue_2</strain>
        <tissue evidence="2">Leaf</tissue>
    </source>
</reference>
<comment type="caution">
    <text evidence="2">The sequence shown here is derived from an EMBL/GenBank/DDBJ whole genome shotgun (WGS) entry which is preliminary data.</text>
</comment>
<dbReference type="EMBL" id="NMUH01002485">
    <property type="protein sequence ID" value="MQM00275.1"/>
    <property type="molecule type" value="Genomic_DNA"/>
</dbReference>
<evidence type="ECO:0000313" key="2">
    <source>
        <dbReference type="EMBL" id="MQM00275.1"/>
    </source>
</evidence>
<feature type="compositionally biased region" description="Basic and acidic residues" evidence="1">
    <location>
        <begin position="85"/>
        <end position="101"/>
    </location>
</feature>
<evidence type="ECO:0000256" key="1">
    <source>
        <dbReference type="SAM" id="MobiDB-lite"/>
    </source>
</evidence>
<keyword evidence="3" id="KW-1185">Reference proteome</keyword>
<protein>
    <submittedName>
        <fullName evidence="2">Uncharacterized protein</fullName>
    </submittedName>
</protein>
<evidence type="ECO:0000313" key="3">
    <source>
        <dbReference type="Proteomes" id="UP000652761"/>
    </source>
</evidence>
<sequence length="108" mass="11898">MWTLSVAVAVGGIGVDANLRMVQVIGSPEDRFLTWFSSPLAPASRPGVSKAFNSRQTLGLGEFPTEPVTREAHPYPHSLEDEEDKALNVEKKEEKAKERKGSPKFFIS</sequence>
<proteinExistence type="predicted"/>